<keyword evidence="4" id="KW-1185">Reference proteome</keyword>
<sequence>MLEGLEISEIRYSEVLKHTLSSRFDSEFFKKIYLKDDKAIAKNGFNKLVKVTNKINVGFVGAMVKHYRDEGITILQTKNIDAFFITDSDTIKITPHFHNELKKSKIHKKDILIARSGSFGKASIYLDDEVINSSDIIIVEANELLINPYFLVSFLNSKFGINQMIRFASGGLQGHVNLTILEELEVPKINNVFQLEIERLLELAYSQKQQSKEAYKQAENILLKDIGLQCFTPNTEPINIKNLKDSFAISGRLDAEYYQLKYEDIENKILNNTNGFTIIANEFEHIYLKSKKEKIGFNYIEIGDVNVSDGSCNSNYVLTKELPANAKTLVKKGDILISKVRPYRGAVTLINFEKEDLIVSGAFTVLREKETSIFSNEVLKVLLRTKEYKELLLKFNVGTSYPVIKDIDVLKLPIPKISKKVQEDVTLKIQLSSKLKQQSKHLLEVAKIAVEIAIEENEDVAIEYIKNQSIKNG</sequence>
<evidence type="ECO:0000256" key="2">
    <source>
        <dbReference type="ARBA" id="ARBA00023125"/>
    </source>
</evidence>
<name>A0ABT5S6Q5_9FLAO</name>
<evidence type="ECO:0000313" key="3">
    <source>
        <dbReference type="EMBL" id="MDD7913779.1"/>
    </source>
</evidence>
<keyword evidence="2" id="KW-0238">DNA-binding</keyword>
<accession>A0ABT5S6Q5</accession>
<dbReference type="RefSeq" id="WP_265724470.1">
    <property type="nucleotide sequence ID" value="NZ_JAOSLC020000003.1"/>
</dbReference>
<reference evidence="3" key="1">
    <citation type="submission" date="2023-02" db="EMBL/GenBank/DDBJ databases">
        <title>Polaribacter ponticola sp. nov., isolated from seawater.</title>
        <authorList>
            <person name="Baek J.H."/>
            <person name="Kim J.M."/>
            <person name="Choi D.G."/>
            <person name="Jeon C.O."/>
        </authorList>
    </citation>
    <scope>NUCLEOTIDE SEQUENCE</scope>
    <source>
        <strain evidence="3">MSW5</strain>
    </source>
</reference>
<evidence type="ECO:0008006" key="5">
    <source>
        <dbReference type="Google" id="ProtNLM"/>
    </source>
</evidence>
<dbReference type="InterPro" id="IPR052021">
    <property type="entry name" value="Type-I_RS_S_subunit"/>
</dbReference>
<dbReference type="InterPro" id="IPR044946">
    <property type="entry name" value="Restrct_endonuc_typeI_TRD_sf"/>
</dbReference>
<comment type="caution">
    <text evidence="3">The sequence shown here is derived from an EMBL/GenBank/DDBJ whole genome shotgun (WGS) entry which is preliminary data.</text>
</comment>
<dbReference type="PANTHER" id="PTHR30408">
    <property type="entry name" value="TYPE-1 RESTRICTION ENZYME ECOKI SPECIFICITY PROTEIN"/>
    <property type="match status" value="1"/>
</dbReference>
<organism evidence="3 4">
    <name type="scientific">Polaribacter ponticola</name>
    <dbReference type="NCBI Taxonomy" id="2978475"/>
    <lineage>
        <taxon>Bacteria</taxon>
        <taxon>Pseudomonadati</taxon>
        <taxon>Bacteroidota</taxon>
        <taxon>Flavobacteriia</taxon>
        <taxon>Flavobacteriales</taxon>
        <taxon>Flavobacteriaceae</taxon>
    </lineage>
</organism>
<gene>
    <name evidence="3" type="ORF">N5A56_004815</name>
</gene>
<dbReference type="Proteomes" id="UP001151478">
    <property type="component" value="Unassembled WGS sequence"/>
</dbReference>
<proteinExistence type="predicted"/>
<keyword evidence="1" id="KW-0680">Restriction system</keyword>
<dbReference type="PANTHER" id="PTHR30408:SF12">
    <property type="entry name" value="TYPE I RESTRICTION ENZYME MJAVIII SPECIFICITY SUBUNIT"/>
    <property type="match status" value="1"/>
</dbReference>
<protein>
    <recommendedName>
        <fullName evidence="5">Restriction endonuclease subunit S</fullName>
    </recommendedName>
</protein>
<dbReference type="Gene3D" id="3.90.220.20">
    <property type="entry name" value="DNA methylase specificity domains"/>
    <property type="match status" value="2"/>
</dbReference>
<evidence type="ECO:0000313" key="4">
    <source>
        <dbReference type="Proteomes" id="UP001151478"/>
    </source>
</evidence>
<evidence type="ECO:0000256" key="1">
    <source>
        <dbReference type="ARBA" id="ARBA00022747"/>
    </source>
</evidence>
<dbReference type="SUPFAM" id="SSF116734">
    <property type="entry name" value="DNA methylase specificity domain"/>
    <property type="match status" value="2"/>
</dbReference>
<dbReference type="EMBL" id="JAOSLC020000003">
    <property type="protein sequence ID" value="MDD7913779.1"/>
    <property type="molecule type" value="Genomic_DNA"/>
</dbReference>